<keyword evidence="1" id="KW-0472">Membrane</keyword>
<dbReference type="Proteomes" id="UP000263753">
    <property type="component" value="Chromosome"/>
</dbReference>
<feature type="transmembrane region" description="Helical" evidence="1">
    <location>
        <begin position="12"/>
        <end position="35"/>
    </location>
</feature>
<gene>
    <name evidence="2" type="ORF">CDG60_02745</name>
</gene>
<evidence type="ECO:0000313" key="2">
    <source>
        <dbReference type="EMBL" id="AXY55607.1"/>
    </source>
</evidence>
<feature type="transmembrane region" description="Helical" evidence="1">
    <location>
        <begin position="47"/>
        <end position="71"/>
    </location>
</feature>
<feature type="transmembrane region" description="Helical" evidence="1">
    <location>
        <begin position="91"/>
        <end position="109"/>
    </location>
</feature>
<dbReference type="KEGG" id="achi:CDG60_02745"/>
<organism evidence="2 3">
    <name type="scientific">Acinetobacter chinensis</name>
    <dbReference type="NCBI Taxonomy" id="2004650"/>
    <lineage>
        <taxon>Bacteria</taxon>
        <taxon>Pseudomonadati</taxon>
        <taxon>Pseudomonadota</taxon>
        <taxon>Gammaproteobacteria</taxon>
        <taxon>Moraxellales</taxon>
        <taxon>Moraxellaceae</taxon>
        <taxon>Acinetobacter</taxon>
    </lineage>
</organism>
<evidence type="ECO:0000313" key="3">
    <source>
        <dbReference type="Proteomes" id="UP000263753"/>
    </source>
</evidence>
<dbReference type="EMBL" id="CP032134">
    <property type="protein sequence ID" value="AXY55607.1"/>
    <property type="molecule type" value="Genomic_DNA"/>
</dbReference>
<dbReference type="AlphaFoldDB" id="A0A3B7LV40"/>
<keyword evidence="1" id="KW-1133">Transmembrane helix</keyword>
<protein>
    <submittedName>
        <fullName evidence="2">Uncharacterized protein</fullName>
    </submittedName>
</protein>
<reference evidence="3" key="1">
    <citation type="submission" date="2018-09" db="EMBL/GenBank/DDBJ databases">
        <title>The complete genome of Acinetobacter sp. strain WCHAc010005.</title>
        <authorList>
            <person name="Hu Y."/>
            <person name="Long H."/>
            <person name="Feng Y."/>
            <person name="Zong Z."/>
        </authorList>
    </citation>
    <scope>NUCLEOTIDE SEQUENCE [LARGE SCALE GENOMIC DNA]</scope>
    <source>
        <strain evidence="3">WCHAc010005</strain>
    </source>
</reference>
<proteinExistence type="predicted"/>
<dbReference type="RefSeq" id="WP_087512666.1">
    <property type="nucleotide sequence ID" value="NZ_CP032134.1"/>
</dbReference>
<name>A0A3B7LV40_9GAMM</name>
<evidence type="ECO:0000256" key="1">
    <source>
        <dbReference type="SAM" id="Phobius"/>
    </source>
</evidence>
<keyword evidence="1" id="KW-0812">Transmembrane</keyword>
<accession>A0A3B7LV40</accession>
<sequence>MKTLIFSDEVNLFHWTVLKSVLLILSLLPVSQFFMNIWQGADASSQIMIGFLAISMFSALSIISFYSALNATVMQLKSEYASLMEQYAVKVYRYIPMLFLSSILSYLAIQL</sequence>